<organism evidence="2 3">
    <name type="scientific">Anas platyrhynchos</name>
    <name type="common">Mallard</name>
    <name type="synonym">Anas boschas</name>
    <dbReference type="NCBI Taxonomy" id="8839"/>
    <lineage>
        <taxon>Eukaryota</taxon>
        <taxon>Metazoa</taxon>
        <taxon>Chordata</taxon>
        <taxon>Craniata</taxon>
        <taxon>Vertebrata</taxon>
        <taxon>Euteleostomi</taxon>
        <taxon>Archelosauria</taxon>
        <taxon>Archosauria</taxon>
        <taxon>Dinosauria</taxon>
        <taxon>Saurischia</taxon>
        <taxon>Theropoda</taxon>
        <taxon>Coelurosauria</taxon>
        <taxon>Aves</taxon>
        <taxon>Neognathae</taxon>
        <taxon>Galloanserae</taxon>
        <taxon>Anseriformes</taxon>
        <taxon>Anatidae</taxon>
        <taxon>Anatinae</taxon>
        <taxon>Anas</taxon>
    </lineage>
</organism>
<dbReference type="Proteomes" id="UP000296049">
    <property type="component" value="Unassembled WGS sequence"/>
</dbReference>
<keyword evidence="1" id="KW-1133">Transmembrane helix</keyword>
<feature type="transmembrane region" description="Helical" evidence="1">
    <location>
        <begin position="134"/>
        <end position="152"/>
    </location>
</feature>
<reference evidence="3" key="1">
    <citation type="journal article" date="2013" name="Nat. Genet.">
        <title>The duck genome and transcriptome provide insight into an avian influenza virus reservoir species.</title>
        <authorList>
            <person name="Huang Y."/>
            <person name="Li Y."/>
            <person name="Burt D.W."/>
            <person name="Chen H."/>
            <person name="Zhang Y."/>
            <person name="Qian W."/>
            <person name="Kim H."/>
            <person name="Gan S."/>
            <person name="Zhao Y."/>
            <person name="Li J."/>
            <person name="Yi K."/>
            <person name="Feng H."/>
            <person name="Zhu P."/>
            <person name="Li B."/>
            <person name="Liu Q."/>
            <person name="Fairley S."/>
            <person name="Magor K.E."/>
            <person name="Du Z."/>
            <person name="Hu X."/>
            <person name="Goodman L."/>
            <person name="Tafer H."/>
            <person name="Vignal A."/>
            <person name="Lee T."/>
            <person name="Kim K.W."/>
            <person name="Sheng Z."/>
            <person name="An Y."/>
            <person name="Searle S."/>
            <person name="Herrero J."/>
            <person name="Groenen M.A."/>
            <person name="Crooijmans R.P."/>
            <person name="Faraut T."/>
            <person name="Cai Q."/>
            <person name="Webster R.G."/>
            <person name="Aldridge J.R."/>
            <person name="Warren W.C."/>
            <person name="Bartschat S."/>
            <person name="Kehr S."/>
            <person name="Marz M."/>
            <person name="Stadler P.F."/>
            <person name="Smith J."/>
            <person name="Kraus R.H."/>
            <person name="Zhao Y."/>
            <person name="Ren L."/>
            <person name="Fei J."/>
            <person name="Morisson M."/>
            <person name="Kaiser P."/>
            <person name="Griffin D.K."/>
            <person name="Rao M."/>
            <person name="Pitel F."/>
            <person name="Wang J."/>
            <person name="Li N."/>
        </authorList>
    </citation>
    <scope>NUCLEOTIDE SEQUENCE [LARGE SCALE GENOMIC DNA]</scope>
</reference>
<name>R0JDI8_ANAPL</name>
<keyword evidence="1" id="KW-0812">Transmembrane</keyword>
<evidence type="ECO:0000313" key="2">
    <source>
        <dbReference type="EMBL" id="EOA95026.1"/>
    </source>
</evidence>
<keyword evidence="1" id="KW-0472">Membrane</keyword>
<proteinExistence type="predicted"/>
<keyword evidence="3" id="KW-1185">Reference proteome</keyword>
<dbReference type="AlphaFoldDB" id="R0JDI8"/>
<protein>
    <submittedName>
        <fullName evidence="2">Uncharacterized protein</fullName>
    </submittedName>
</protein>
<accession>R0JDI8</accession>
<sequence length="253" mass="28912">MKLSVREMEIFKTAVEAAKFSSIKGRNRAAVQAEKRKTIWQETGDCKAHYNSENKNCFSYILSRYLQDTERYMLCQGVQHLNENPSTLTTKQELSYRKVRTEERTGNNITEKRLYPGGLIKASARMKTAASSKLYMVYLIALNIMLLLLSVHTEGKRKEKKKGYETASLSNEESAIPEQHCICSFHTTVKSFLKCSQEHNLHKNSQVVEISQYYFGMEGNSVKSGNMHAIFHSQTPGWNKKCISNAVSTARYK</sequence>
<dbReference type="EMBL" id="KB744465">
    <property type="protein sequence ID" value="EOA95026.1"/>
    <property type="molecule type" value="Genomic_DNA"/>
</dbReference>
<evidence type="ECO:0000256" key="1">
    <source>
        <dbReference type="SAM" id="Phobius"/>
    </source>
</evidence>
<evidence type="ECO:0000313" key="3">
    <source>
        <dbReference type="Proteomes" id="UP000296049"/>
    </source>
</evidence>
<gene>
    <name evidence="2" type="ORF">Anapl_12449</name>
</gene>